<dbReference type="CDD" id="cd23992">
    <property type="entry name" value="PBP_GOBP"/>
    <property type="match status" value="2"/>
</dbReference>
<dbReference type="PROSITE" id="PS51257">
    <property type="entry name" value="PROKAR_LIPOPROTEIN"/>
    <property type="match status" value="1"/>
</dbReference>
<reference evidence="8" key="1">
    <citation type="submission" date="2013-09" db="EMBL/GenBank/DDBJ databases">
        <title>The Genome Sequence of Anopheles maculatus species B.</title>
        <authorList>
            <consortium name="The Broad Institute Genomics Platform"/>
            <person name="Neafsey D.E."/>
            <person name="Besansky N."/>
            <person name="Howell P."/>
            <person name="Walton C."/>
            <person name="Young S.K."/>
            <person name="Zeng Q."/>
            <person name="Gargeya S."/>
            <person name="Fitzgerald M."/>
            <person name="Haas B."/>
            <person name="Abouelleil A."/>
            <person name="Allen A.W."/>
            <person name="Alvarado L."/>
            <person name="Arachchi H.M."/>
            <person name="Berlin A.M."/>
            <person name="Chapman S.B."/>
            <person name="Gainer-Dewar J."/>
            <person name="Goldberg J."/>
            <person name="Griggs A."/>
            <person name="Gujja S."/>
            <person name="Hansen M."/>
            <person name="Howarth C."/>
            <person name="Imamovic A."/>
            <person name="Ireland A."/>
            <person name="Larimer J."/>
            <person name="McCowan C."/>
            <person name="Murphy C."/>
            <person name="Pearson M."/>
            <person name="Poon T.W."/>
            <person name="Priest M."/>
            <person name="Roberts A."/>
            <person name="Saif S."/>
            <person name="Shea T."/>
            <person name="Sisk P."/>
            <person name="Sykes S."/>
            <person name="Wortman J."/>
            <person name="Nusbaum C."/>
            <person name="Birren B."/>
        </authorList>
    </citation>
    <scope>NUCLEOTIDE SEQUENCE [LARGE SCALE GENOMIC DNA]</scope>
    <source>
        <strain evidence="8">maculatus3</strain>
    </source>
</reference>
<evidence type="ECO:0000313" key="8">
    <source>
        <dbReference type="Proteomes" id="UP000075901"/>
    </source>
</evidence>
<protein>
    <submittedName>
        <fullName evidence="7">Uncharacterized protein</fullName>
    </submittedName>
</protein>
<dbReference type="VEuPathDB" id="VectorBase:AMAM001321"/>
<feature type="chain" id="PRO_5008135572" evidence="6">
    <location>
        <begin position="24"/>
        <end position="375"/>
    </location>
</feature>
<dbReference type="EnsemblMetazoa" id="AMAM001321-RA">
    <property type="protein sequence ID" value="AMAM001321-PA"/>
    <property type="gene ID" value="AMAM001321"/>
</dbReference>
<dbReference type="InterPro" id="IPR036728">
    <property type="entry name" value="PBP_GOBP_sf"/>
</dbReference>
<evidence type="ECO:0000256" key="3">
    <source>
        <dbReference type="ARBA" id="ARBA00022525"/>
    </source>
</evidence>
<dbReference type="GO" id="GO:0005549">
    <property type="term" value="F:odorant binding"/>
    <property type="evidence" value="ECO:0007669"/>
    <property type="project" value="InterPro"/>
</dbReference>
<feature type="signal peptide" evidence="6">
    <location>
        <begin position="1"/>
        <end position="23"/>
    </location>
</feature>
<keyword evidence="8" id="KW-1185">Reference proteome</keyword>
<dbReference type="InterPro" id="IPR006170">
    <property type="entry name" value="PBP/GOBP"/>
</dbReference>
<keyword evidence="4 6" id="KW-0732">Signal</keyword>
<keyword evidence="3" id="KW-0964">Secreted</keyword>
<dbReference type="PANTHER" id="PTHR11857">
    <property type="entry name" value="ODORANT BINDING PROTEIN-RELATED"/>
    <property type="match status" value="1"/>
</dbReference>
<dbReference type="FunFam" id="1.10.238.20:FF:000002">
    <property type="entry name" value="AGAP000641-PA"/>
    <property type="match status" value="1"/>
</dbReference>
<evidence type="ECO:0000256" key="5">
    <source>
        <dbReference type="ARBA" id="ARBA00023157"/>
    </source>
</evidence>
<reference evidence="7" key="2">
    <citation type="submission" date="2020-05" db="UniProtKB">
        <authorList>
            <consortium name="EnsemblMetazoa"/>
        </authorList>
    </citation>
    <scope>IDENTIFICATION</scope>
    <source>
        <strain evidence="7">maculatus3</strain>
    </source>
</reference>
<keyword evidence="5" id="KW-1015">Disulfide bond</keyword>
<comment type="similarity">
    <text evidence="2">Belongs to the PBP/GOBP family.</text>
</comment>
<dbReference type="Gene3D" id="1.10.238.20">
    <property type="entry name" value="Pheromone/general odorant binding protein domain"/>
    <property type="match status" value="2"/>
</dbReference>
<dbReference type="PANTHER" id="PTHR11857:SF46">
    <property type="entry name" value="GENERAL ODORANT-BINDING PROTEIN 99A-RELATED"/>
    <property type="match status" value="1"/>
</dbReference>
<proteinExistence type="inferred from homology"/>
<dbReference type="SMART" id="SM00708">
    <property type="entry name" value="PhBP"/>
    <property type="match status" value="2"/>
</dbReference>
<sequence>MSPRAGCTVLLAAFALSLTGCDSSLDVPHLALTKSFSRALQDCMEYLQVPGYRYAEYASNNYPDDPETKCLLRCVGLNLRWWNDTSGVQTAVMERFFQPDPADAEFENRTAECLEKALPTGSDSNDCCCSAYESFRCYLQYYGNLIPCALFYPEDDSRHIRAAQDCIQYLQIPEKLLKSYSTGSFPDAPETRCLLRCFFLRTGVFHVDTGFDVERLYSRDFENPDERYLSPETQTKLHELRGSVGEQCTEVYVAYRDVLGELGRPFFEYNVLEKAAKRALGVVCEEEPVTTTTVCPSISDFNYKELNCQNCGRLLISPTGRCSALQVRHDGYGPCDRSAYDRGEKVENTGLLTVCDDEHEHGSTTGGDADDGGDG</sequence>
<dbReference type="AlphaFoldDB" id="A0A182S7M7"/>
<evidence type="ECO:0000256" key="4">
    <source>
        <dbReference type="ARBA" id="ARBA00022729"/>
    </source>
</evidence>
<evidence type="ECO:0000256" key="2">
    <source>
        <dbReference type="ARBA" id="ARBA00008098"/>
    </source>
</evidence>
<dbReference type="GO" id="GO:0005615">
    <property type="term" value="C:extracellular space"/>
    <property type="evidence" value="ECO:0007669"/>
    <property type="project" value="TreeGrafter"/>
</dbReference>
<comment type="subcellular location">
    <subcellularLocation>
        <location evidence="1">Secreted</location>
    </subcellularLocation>
</comment>
<organism evidence="7 8">
    <name type="scientific">Anopheles maculatus</name>
    <dbReference type="NCBI Taxonomy" id="74869"/>
    <lineage>
        <taxon>Eukaryota</taxon>
        <taxon>Metazoa</taxon>
        <taxon>Ecdysozoa</taxon>
        <taxon>Arthropoda</taxon>
        <taxon>Hexapoda</taxon>
        <taxon>Insecta</taxon>
        <taxon>Pterygota</taxon>
        <taxon>Neoptera</taxon>
        <taxon>Endopterygota</taxon>
        <taxon>Diptera</taxon>
        <taxon>Nematocera</taxon>
        <taxon>Culicoidea</taxon>
        <taxon>Culicidae</taxon>
        <taxon>Anophelinae</taxon>
        <taxon>Anopheles</taxon>
        <taxon>Anopheles maculatus group</taxon>
    </lineage>
</organism>
<dbReference type="SUPFAM" id="SSF47565">
    <property type="entry name" value="Insect pheromone/odorant-binding proteins"/>
    <property type="match status" value="2"/>
</dbReference>
<dbReference type="FunFam" id="1.10.238.20:FF:000003">
    <property type="entry name" value="AGAP010409-PA"/>
    <property type="match status" value="1"/>
</dbReference>
<name>A0A182S7M7_9DIPT</name>
<dbReference type="Proteomes" id="UP000075901">
    <property type="component" value="Unassembled WGS sequence"/>
</dbReference>
<evidence type="ECO:0000256" key="6">
    <source>
        <dbReference type="SAM" id="SignalP"/>
    </source>
</evidence>
<evidence type="ECO:0000256" key="1">
    <source>
        <dbReference type="ARBA" id="ARBA00004613"/>
    </source>
</evidence>
<dbReference type="GO" id="GO:0007608">
    <property type="term" value="P:sensory perception of smell"/>
    <property type="evidence" value="ECO:0007669"/>
    <property type="project" value="TreeGrafter"/>
</dbReference>
<evidence type="ECO:0000313" key="7">
    <source>
        <dbReference type="EnsemblMetazoa" id="AMAM001321-PA"/>
    </source>
</evidence>
<accession>A0A182S7M7</accession>
<dbReference type="Pfam" id="PF01395">
    <property type="entry name" value="PBP_GOBP"/>
    <property type="match status" value="2"/>
</dbReference>